<evidence type="ECO:0000313" key="1">
    <source>
        <dbReference type="EMBL" id="CUS38498.1"/>
    </source>
</evidence>
<sequence length="67" mass="7757">MDLLDLRSASTVMRMQVISTGECLAAPNEAARREFEMYVYSDYARLNEERREILNHVRTRGSVYAVT</sequence>
<dbReference type="STRING" id="1742973.COMA2_50113"/>
<keyword evidence="2" id="KW-1185">Reference proteome</keyword>
<organism evidence="1 2">
    <name type="scientific">Candidatus Nitrospira nitrificans</name>
    <dbReference type="NCBI Taxonomy" id="1742973"/>
    <lineage>
        <taxon>Bacteria</taxon>
        <taxon>Pseudomonadati</taxon>
        <taxon>Nitrospirota</taxon>
        <taxon>Nitrospiria</taxon>
        <taxon>Nitrospirales</taxon>
        <taxon>Nitrospiraceae</taxon>
        <taxon>Nitrospira</taxon>
    </lineage>
</organism>
<dbReference type="OrthoDB" id="9793109at2"/>
<proteinExistence type="predicted"/>
<reference evidence="2" key="1">
    <citation type="submission" date="2015-10" db="EMBL/GenBank/DDBJ databases">
        <authorList>
            <person name="Luecker S."/>
            <person name="Luecker S."/>
        </authorList>
    </citation>
    <scope>NUCLEOTIDE SEQUENCE [LARGE SCALE GENOMIC DNA]</scope>
</reference>
<evidence type="ECO:0000313" key="2">
    <source>
        <dbReference type="Proteomes" id="UP000198736"/>
    </source>
</evidence>
<protein>
    <submittedName>
        <fullName evidence="1">Nucleotidyltransferase</fullName>
    </submittedName>
</protein>
<dbReference type="GO" id="GO:0016740">
    <property type="term" value="F:transferase activity"/>
    <property type="evidence" value="ECO:0007669"/>
    <property type="project" value="UniProtKB-KW"/>
</dbReference>
<dbReference type="EMBL" id="CZPZ01000032">
    <property type="protein sequence ID" value="CUS38498.1"/>
    <property type="molecule type" value="Genomic_DNA"/>
</dbReference>
<gene>
    <name evidence="1" type="ORF">COMA2_50113</name>
</gene>
<keyword evidence="1" id="KW-0808">Transferase</keyword>
<accession>A0A0S4LTY9</accession>
<dbReference type="AlphaFoldDB" id="A0A0S4LTY9"/>
<dbReference type="Proteomes" id="UP000198736">
    <property type="component" value="Unassembled WGS sequence"/>
</dbReference>
<name>A0A0S4LTY9_9BACT</name>
<dbReference type="RefSeq" id="WP_090900475.1">
    <property type="nucleotide sequence ID" value="NZ_CZPZ01000032.1"/>
</dbReference>